<dbReference type="PANTHER" id="PTHR42895">
    <property type="entry name" value="IRON-SULFUR CLUSTER-BINDING PROTEIN-RELATED"/>
    <property type="match status" value="1"/>
</dbReference>
<dbReference type="InterPro" id="IPR027980">
    <property type="entry name" value="RACo_C"/>
</dbReference>
<dbReference type="Proteomes" id="UP000001556">
    <property type="component" value="Chromosome"/>
</dbReference>
<dbReference type="PANTHER" id="PTHR42895:SF2">
    <property type="entry name" value="IRON-SULFUR CLUSTER PROTEIN"/>
    <property type="match status" value="1"/>
</dbReference>
<dbReference type="EMBL" id="CP000612">
    <property type="protein sequence ID" value="ABO50721.1"/>
    <property type="molecule type" value="Genomic_DNA"/>
</dbReference>
<dbReference type="RefSeq" id="WP_011878523.1">
    <property type="nucleotide sequence ID" value="NC_009253.1"/>
</dbReference>
<dbReference type="Gene3D" id="3.30.420.480">
    <property type="entry name" value="Domain of unknown function (DUF4445)"/>
    <property type="match status" value="1"/>
</dbReference>
<dbReference type="GO" id="GO:0051536">
    <property type="term" value="F:iron-sulfur cluster binding"/>
    <property type="evidence" value="ECO:0007669"/>
    <property type="project" value="InterPro"/>
</dbReference>
<dbReference type="InterPro" id="IPR012675">
    <property type="entry name" value="Beta-grasp_dom_sf"/>
</dbReference>
<evidence type="ECO:0000313" key="2">
    <source>
        <dbReference type="EMBL" id="ABO50721.1"/>
    </source>
</evidence>
<dbReference type="Pfam" id="PF14574">
    <property type="entry name" value="RACo_C_ter"/>
    <property type="match status" value="1"/>
</dbReference>
<dbReference type="PROSITE" id="PS51085">
    <property type="entry name" value="2FE2S_FER_2"/>
    <property type="match status" value="1"/>
</dbReference>
<name>A4J6L8_DESRM</name>
<dbReference type="InterPro" id="IPR042259">
    <property type="entry name" value="Raco-like_middle_sf"/>
</dbReference>
<evidence type="ECO:0000313" key="3">
    <source>
        <dbReference type="Proteomes" id="UP000001556"/>
    </source>
</evidence>
<sequence>MDKIKVIFQPVGVTVEVPVGITILEAARLGGICLTAPCGGNGRCGKCRVKVYRPGDMEKWVLACHTPIFQNITVEVPPMGEMVILEEGNTKGILPDPVFLLDGNGNLNHRTGFVLDSPEQEGVPLGLAVDVGTTTMVGYLYDLFEGKSLSVVSHQNGQFPYGSDVISRLAYAIQSEENYRQIRRALLQSIEALFLDCCRQAKVKVKQIREIVTVGNTPMMHMLLQLPLQGLATAPFQPYAKGPFYKTAFELGLGAVDKAICYFPPFIGGFVGSDALAAALAQNFGQNNETQMLVDIGTNGEIILQSGEQLLAASAPAGPALEGGNIHHGMIASSGAIDKVNIDFDVQAAVIGGSNPQGICGSGLVDALAEMLRLGILHSTGRMREPSELSPVISFRIKQRIKKEPESCFFLAERVAITQQDIREVQLAKAAIAAGIEVVLKEAGIAPEKIDSVQLAGGFGNYLNAANAKRIGLLGRLPLSKVRQVGNAAGAGAISILLSYKARKEAEYLQRSFKHLELASDVRYQRLFLEHINFPDKEY</sequence>
<gene>
    <name evidence="2" type="ordered locus">Dred_2206</name>
</gene>
<dbReference type="STRING" id="349161.Dred_2206"/>
<organism evidence="2 3">
    <name type="scientific">Desulforamulus reducens (strain ATCC BAA-1160 / DSM 100696 / MI-1)</name>
    <name type="common">Desulfotomaculum reducens</name>
    <dbReference type="NCBI Taxonomy" id="349161"/>
    <lineage>
        <taxon>Bacteria</taxon>
        <taxon>Bacillati</taxon>
        <taxon>Bacillota</taxon>
        <taxon>Clostridia</taxon>
        <taxon>Eubacteriales</taxon>
        <taxon>Peptococcaceae</taxon>
        <taxon>Desulforamulus</taxon>
    </lineage>
</organism>
<dbReference type="SUPFAM" id="SSF53067">
    <property type="entry name" value="Actin-like ATPase domain"/>
    <property type="match status" value="1"/>
</dbReference>
<dbReference type="Gene3D" id="3.10.20.30">
    <property type="match status" value="1"/>
</dbReference>
<protein>
    <submittedName>
        <fullName evidence="2">Ferredoxin</fullName>
    </submittedName>
</protein>
<keyword evidence="3" id="KW-1185">Reference proteome</keyword>
<dbReference type="Pfam" id="PF17651">
    <property type="entry name" value="Raco_middle"/>
    <property type="match status" value="1"/>
</dbReference>
<dbReference type="HOGENOM" id="CLU_019091_0_0_9"/>
<dbReference type="InterPro" id="IPR052911">
    <property type="entry name" value="Corrinoid_activation_enz"/>
</dbReference>
<dbReference type="InterPro" id="IPR043129">
    <property type="entry name" value="ATPase_NBD"/>
</dbReference>
<dbReference type="eggNOG" id="COG0633">
    <property type="taxonomic scope" value="Bacteria"/>
</dbReference>
<dbReference type="InterPro" id="IPR036010">
    <property type="entry name" value="2Fe-2S_ferredoxin-like_sf"/>
</dbReference>
<proteinExistence type="predicted"/>
<dbReference type="eggNOG" id="COG3894">
    <property type="taxonomic scope" value="Bacteria"/>
</dbReference>
<dbReference type="InterPro" id="IPR001041">
    <property type="entry name" value="2Fe-2S_ferredoxin-type"/>
</dbReference>
<dbReference type="InterPro" id="IPR041414">
    <property type="entry name" value="Raco-like_middle"/>
</dbReference>
<dbReference type="OrthoDB" id="9810588at2"/>
<dbReference type="SUPFAM" id="SSF54292">
    <property type="entry name" value="2Fe-2S ferredoxin-like"/>
    <property type="match status" value="1"/>
</dbReference>
<dbReference type="Pfam" id="PF00111">
    <property type="entry name" value="Fer2"/>
    <property type="match status" value="1"/>
</dbReference>
<dbReference type="AlphaFoldDB" id="A4J6L8"/>
<dbReference type="CDD" id="cd00207">
    <property type="entry name" value="fer2"/>
    <property type="match status" value="1"/>
</dbReference>
<reference evidence="2 3" key="1">
    <citation type="submission" date="2007-03" db="EMBL/GenBank/DDBJ databases">
        <title>Complete sequence of Desulfotomaculum reducens MI-1.</title>
        <authorList>
            <consortium name="US DOE Joint Genome Institute"/>
            <person name="Copeland A."/>
            <person name="Lucas S."/>
            <person name="Lapidus A."/>
            <person name="Barry K."/>
            <person name="Detter J.C."/>
            <person name="Glavina del Rio T."/>
            <person name="Hammon N."/>
            <person name="Israni S."/>
            <person name="Dalin E."/>
            <person name="Tice H."/>
            <person name="Pitluck S."/>
            <person name="Sims D."/>
            <person name="Brettin T."/>
            <person name="Bruce D."/>
            <person name="Han C."/>
            <person name="Tapia R."/>
            <person name="Schmutz J."/>
            <person name="Larimer F."/>
            <person name="Land M."/>
            <person name="Hauser L."/>
            <person name="Kyrpides N."/>
            <person name="Kim E."/>
            <person name="Tebo B.M."/>
            <person name="Richardson P."/>
        </authorList>
    </citation>
    <scope>NUCLEOTIDE SEQUENCE [LARGE SCALE GENOMIC DNA]</scope>
    <source>
        <strain evidence="2 3">MI-1</strain>
    </source>
</reference>
<feature type="domain" description="2Fe-2S ferredoxin-type" evidence="1">
    <location>
        <begin position="2"/>
        <end position="80"/>
    </location>
</feature>
<evidence type="ECO:0000259" key="1">
    <source>
        <dbReference type="PROSITE" id="PS51085"/>
    </source>
</evidence>
<accession>A4J6L8</accession>
<dbReference type="KEGG" id="drm:Dred_2206"/>